<dbReference type="GO" id="GO:0042277">
    <property type="term" value="F:peptide binding"/>
    <property type="evidence" value="ECO:0007669"/>
    <property type="project" value="InterPro"/>
</dbReference>
<comment type="caution">
    <text evidence="6">The sequence shown here is derived from an EMBL/GenBank/DDBJ whole genome shotgun (WGS) entry which is preliminary data.</text>
</comment>
<keyword evidence="1" id="KW-0677">Repeat</keyword>
<dbReference type="InterPro" id="IPR015391">
    <property type="entry name" value="SurA_N"/>
</dbReference>
<sequence>MQGMGQATVRFRPNPNRVRRALRLLPLPLSIAVCLPAWADDKPLNWGLCPATDVIPAFTDAPTPVPGQDKAAASAAREQQPTDIEGDQLLGTTTVPQYQGNVALRRGDQFVGTDKLSFDTESGNYVADGNVRYQDASIRMVAKRAEGNQESDTHKITDIQYQLVSRRGNGEAESVDLQGAVGQMHRSTYTTCDPSQPVWRLTAPEIEVDNDEGFGTARNAVLRIGKVPILWAPYFKFPIDDRRKTGLLFPQLGMSGRNGFDYAQPIYFNLAPNYDDTLTPRYMSRRGLMLDNEFRYLYEGGRGELLTAFMPNDKLRDRDRGRVMFGGYHNLDDHWQARANLAWVSDERYVEDFANRLVGVTASNLQSTVGLYGTGKNWTAGIMADRWQLTDYTLNESALAYNRQPRLYFNWDKSVLPWLETGVYAEAVRFTHDDINFKYGADAGPDLQYTRNGSRQTDGIGVSGGSRLDLKPYVSFPISGAAWYVTPTLAYRYTGYQLDRGLVDGVNGIRGQILRSQGIDPATATPEQLRGNTSPSRSLPIASLDAGLFFDRETKIGGKSFLQTLEPRLFYLRTPYRDQDELPIFDTRDFTFSWGQLFRDSRYTGADRQNDANQLTMALSTRFIDQTTGKERFSASIGQIQYFDESRVSVVPGGAPVEKGKSAWIADGNYMINDRWTLGATYQWDPKYKREDLASVRARYLMSNDGVVNLTYRYRINSGAPANANKHDRTLLEQADLSFLYPLNERWSLVGRYYYSIQDKEPLEIIGGVQWDSCCLAVRAVARRYVRNREGEMNNSIQLEFVLKGLSSLGQDTDRTLRRAILGYNRDDLYLSFPVLLASLLAVSSVSAPLQVLAQEAQPLDRIAAVVDEDVILQSELQRAIANIKAQYAGREAQLPPDDVLSRQVLERLVLVKLQVARAQGSGIHVGDQELTQAMNAIAQQNGSTLDALRQRLANDGIDFNDFRASVRDEITVQRLRQSFAQSRISVSEGEVDAALKQQADAGNQFHLAHILVALPDGATAEQIATGQKKADGVKALLDKGELDFNAAAVRYSDSPNALEGGDLGWRTLDEIPAAFAQTMQQMKAGEVVGPIRGPSGFQLLKLVEVRDASAAAGTHTVTEYHGRHILVRVDDAQSDAAAKAKIDTLRARVVGGADFQQVAKESSEDTNSKGQGGDLGWFPADAFGPAFGQQVEGIQDGGVEGIQDGGVSQPFRTDAGWHIVQRVATRQTDAGSDNQRAQVRETIGRRKLEDEYNRFLQELRGEAFVSFRSGDRAENTATPPQS</sequence>
<feature type="domain" description="PpiC" evidence="5">
    <location>
        <begin position="1003"/>
        <end position="1105"/>
    </location>
</feature>
<accession>A0AA38XHK7</accession>
<dbReference type="InterPro" id="IPR027304">
    <property type="entry name" value="Trigger_fact/SurA_dom_sf"/>
</dbReference>
<dbReference type="Pfam" id="PF09312">
    <property type="entry name" value="SurA_N"/>
    <property type="match status" value="1"/>
</dbReference>
<keyword evidence="3" id="KW-0413">Isomerase</keyword>
<dbReference type="Gene3D" id="3.10.50.40">
    <property type="match status" value="2"/>
</dbReference>
<dbReference type="InterPro" id="IPR000297">
    <property type="entry name" value="PPIase_PpiC"/>
</dbReference>
<dbReference type="EMBL" id="JAPDRN010000203">
    <property type="protein sequence ID" value="KAJ9613628.1"/>
    <property type="molecule type" value="Genomic_DNA"/>
</dbReference>
<dbReference type="GO" id="GO:0003755">
    <property type="term" value="F:peptidyl-prolyl cis-trans isomerase activity"/>
    <property type="evidence" value="ECO:0007669"/>
    <property type="project" value="UniProtKB-KW"/>
</dbReference>
<evidence type="ECO:0000256" key="3">
    <source>
        <dbReference type="PROSITE-ProRule" id="PRU00278"/>
    </source>
</evidence>
<evidence type="ECO:0000256" key="2">
    <source>
        <dbReference type="ARBA" id="ARBA00022764"/>
    </source>
</evidence>
<dbReference type="HAMAP" id="MF_01183">
    <property type="entry name" value="Chaperone_SurA"/>
    <property type="match status" value="1"/>
</dbReference>
<dbReference type="PROSITE" id="PS50198">
    <property type="entry name" value="PPIC_PPIASE_2"/>
    <property type="match status" value="2"/>
</dbReference>
<dbReference type="Pfam" id="PF00639">
    <property type="entry name" value="Rotamase"/>
    <property type="match status" value="2"/>
</dbReference>
<dbReference type="GO" id="GO:0019867">
    <property type="term" value="C:outer membrane"/>
    <property type="evidence" value="ECO:0007669"/>
    <property type="project" value="InterPro"/>
</dbReference>
<dbReference type="InterPro" id="IPR023034">
    <property type="entry name" value="PPIase_SurA"/>
</dbReference>
<dbReference type="PANTHER" id="PTHR30189">
    <property type="entry name" value="LPS-ASSEMBLY PROTEIN"/>
    <property type="match status" value="1"/>
</dbReference>
<gene>
    <name evidence="6" type="ORF">H2204_014825</name>
</gene>
<dbReference type="HAMAP" id="MF_01411">
    <property type="entry name" value="LPS_assembly_LptD"/>
    <property type="match status" value="1"/>
</dbReference>
<dbReference type="InterPro" id="IPR020889">
    <property type="entry name" value="LipoPS_assembly_LptD"/>
</dbReference>
<evidence type="ECO:0000313" key="6">
    <source>
        <dbReference type="EMBL" id="KAJ9613628.1"/>
    </source>
</evidence>
<keyword evidence="4" id="KW-0732">Signal</keyword>
<dbReference type="NCBIfam" id="NF003358">
    <property type="entry name" value="PRK04423.1"/>
    <property type="match status" value="1"/>
</dbReference>
<dbReference type="InterPro" id="IPR050218">
    <property type="entry name" value="LptD"/>
</dbReference>
<dbReference type="GO" id="GO:0015920">
    <property type="term" value="P:lipopolysaccharide transport"/>
    <property type="evidence" value="ECO:0007669"/>
    <property type="project" value="InterPro"/>
</dbReference>
<dbReference type="PANTHER" id="PTHR30189:SF1">
    <property type="entry name" value="LPS-ASSEMBLY PROTEIN LPTD"/>
    <property type="match status" value="1"/>
</dbReference>
<organism evidence="6">
    <name type="scientific">Knufia peltigerae</name>
    <dbReference type="NCBI Taxonomy" id="1002370"/>
    <lineage>
        <taxon>Eukaryota</taxon>
        <taxon>Fungi</taxon>
        <taxon>Dikarya</taxon>
        <taxon>Ascomycota</taxon>
        <taxon>Pezizomycotina</taxon>
        <taxon>Eurotiomycetes</taxon>
        <taxon>Chaetothyriomycetidae</taxon>
        <taxon>Chaetothyriales</taxon>
        <taxon>Trichomeriaceae</taxon>
        <taxon>Knufia</taxon>
    </lineage>
</organism>
<name>A0AA38XHK7_9EURO</name>
<feature type="chain" id="PRO_5041371011" description="PpiC domain-containing protein" evidence="4">
    <location>
        <begin position="40"/>
        <end position="1283"/>
    </location>
</feature>
<dbReference type="GO" id="GO:0006457">
    <property type="term" value="P:protein folding"/>
    <property type="evidence" value="ECO:0007669"/>
    <property type="project" value="InterPro"/>
</dbReference>
<protein>
    <recommendedName>
        <fullName evidence="5">PpiC domain-containing protein</fullName>
    </recommendedName>
</protein>
<dbReference type="InterPro" id="IPR007543">
    <property type="entry name" value="LptD_C"/>
</dbReference>
<dbReference type="SUPFAM" id="SSF56935">
    <property type="entry name" value="Porins"/>
    <property type="match status" value="1"/>
</dbReference>
<dbReference type="Gene3D" id="1.10.4030.10">
    <property type="entry name" value="Porin chaperone SurA, peptide-binding domain"/>
    <property type="match status" value="1"/>
</dbReference>
<proteinExistence type="inferred from homology"/>
<dbReference type="Pfam" id="PF04453">
    <property type="entry name" value="LptD"/>
    <property type="match status" value="1"/>
</dbReference>
<evidence type="ECO:0000256" key="1">
    <source>
        <dbReference type="ARBA" id="ARBA00022737"/>
    </source>
</evidence>
<dbReference type="InterPro" id="IPR046357">
    <property type="entry name" value="PPIase_dom_sf"/>
</dbReference>
<dbReference type="GO" id="GO:0051082">
    <property type="term" value="F:unfolded protein binding"/>
    <property type="evidence" value="ECO:0007669"/>
    <property type="project" value="InterPro"/>
</dbReference>
<dbReference type="GO" id="GO:0050821">
    <property type="term" value="P:protein stabilization"/>
    <property type="evidence" value="ECO:0007669"/>
    <property type="project" value="InterPro"/>
</dbReference>
<evidence type="ECO:0000259" key="5">
    <source>
        <dbReference type="PROSITE" id="PS50198"/>
    </source>
</evidence>
<dbReference type="GO" id="GO:0061024">
    <property type="term" value="P:membrane organization"/>
    <property type="evidence" value="ECO:0007669"/>
    <property type="project" value="InterPro"/>
</dbReference>
<dbReference type="GO" id="GO:1990351">
    <property type="term" value="C:transporter complex"/>
    <property type="evidence" value="ECO:0007669"/>
    <property type="project" value="TreeGrafter"/>
</dbReference>
<feature type="domain" description="PpiC" evidence="5">
    <location>
        <begin position="1118"/>
        <end position="1225"/>
    </location>
</feature>
<keyword evidence="3" id="KW-0697">Rotamase</keyword>
<reference evidence="6" key="1">
    <citation type="submission" date="2022-10" db="EMBL/GenBank/DDBJ databases">
        <title>Culturing micro-colonial fungi from biological soil crusts in the Mojave desert and describing Neophaeococcomyces mojavensis, and introducing the new genera and species Taxawa tesnikishii.</title>
        <authorList>
            <person name="Kurbessoian T."/>
            <person name="Stajich J.E."/>
        </authorList>
    </citation>
    <scope>NUCLEOTIDE SEQUENCE</scope>
    <source>
        <strain evidence="6">TK_35</strain>
    </source>
</reference>
<keyword evidence="2" id="KW-0574">Periplasm</keyword>
<dbReference type="SUPFAM" id="SSF109998">
    <property type="entry name" value="Triger factor/SurA peptide-binding domain-like"/>
    <property type="match status" value="1"/>
</dbReference>
<dbReference type="SUPFAM" id="SSF54534">
    <property type="entry name" value="FKBP-like"/>
    <property type="match status" value="2"/>
</dbReference>
<evidence type="ECO:0000256" key="4">
    <source>
        <dbReference type="SAM" id="SignalP"/>
    </source>
</evidence>
<feature type="signal peptide" evidence="4">
    <location>
        <begin position="1"/>
        <end position="39"/>
    </location>
</feature>